<dbReference type="AlphaFoldDB" id="A0AAJ2LXB2"/>
<dbReference type="CDD" id="cd02019">
    <property type="entry name" value="NK"/>
    <property type="match status" value="1"/>
</dbReference>
<accession>A0AAJ2LXB2</accession>
<dbReference type="Gene3D" id="3.40.50.300">
    <property type="entry name" value="P-loop containing nucleotide triphosphate hydrolases"/>
    <property type="match status" value="1"/>
</dbReference>
<organism evidence="2 3">
    <name type="scientific">Microbacterium aurantiacum</name>
    <dbReference type="NCBI Taxonomy" id="162393"/>
    <lineage>
        <taxon>Bacteria</taxon>
        <taxon>Bacillati</taxon>
        <taxon>Actinomycetota</taxon>
        <taxon>Actinomycetes</taxon>
        <taxon>Micrococcales</taxon>
        <taxon>Microbacteriaceae</taxon>
        <taxon>Microbacterium</taxon>
    </lineage>
</organism>
<gene>
    <name evidence="2" type="ORF">KZC50_01070</name>
</gene>
<sequence>MKADAVIHALGARIGLDLGALDPSQRAVVLKTWCAAVGRGQAADVVVTVPAQPDTVRLLARLSQSVTREAIECRRGEGWMLHAAAVADDTGAVVVLVGLSGAGKTTAARVLGREFAYLTDETVFLARDGAVLPYRKPLSVIESRRGPKSERAPETLGLDRPVPERLHVAAIVLLDRRADAEDEASVSVVDLGDALPELVMQSNYLGEMRAPLRTIGHHAQAVGGVRRVRYREASQLVPIVRGLLDRPRTSRPAPRDVGEDDARHASRSRWTSAPRYARRPVDDVLPLTDPDRLAVLAHGSVRVLSGIGPAIWRNAEGAPLSALVQSVVAGVGSPPGASAEEIEDSVRAAVDALVSEGLLSETAPRWRIRADVAWTDDGETITALPLGEWRRAAPFGIEGSGAVIWRELASAVAASADAASPRELAEAVALRLQVDQRVAGEWVTAFLDELGAAGLVEAETAPVAS</sequence>
<proteinExistence type="predicted"/>
<reference evidence="2 3" key="1">
    <citation type="submission" date="2021-06" db="EMBL/GenBank/DDBJ databases">
        <title>Genome-based taxonomic framework of Microbacterium strains isolated from marine environment, the description of four new species and reclassification of four preexisting species.</title>
        <authorList>
            <person name="Lee S.D."/>
            <person name="Kim S.-M."/>
            <person name="Byeon Y.-S."/>
            <person name="Yang H.L."/>
            <person name="Kim I.S."/>
        </authorList>
    </citation>
    <scope>NUCLEOTIDE SEQUENCE [LARGE SCALE GENOMIC DNA]</scope>
    <source>
        <strain evidence="2 3">KACC 20514</strain>
    </source>
</reference>
<dbReference type="RefSeq" id="WP_310890287.1">
    <property type="nucleotide sequence ID" value="NZ_BAAAGR010000001.1"/>
</dbReference>
<evidence type="ECO:0008006" key="4">
    <source>
        <dbReference type="Google" id="ProtNLM"/>
    </source>
</evidence>
<protein>
    <recommendedName>
        <fullName evidence="4">PqqD family peptide modification chaperone</fullName>
    </recommendedName>
</protein>
<feature type="compositionally biased region" description="Basic and acidic residues" evidence="1">
    <location>
        <begin position="247"/>
        <end position="264"/>
    </location>
</feature>
<dbReference type="Proteomes" id="UP001183582">
    <property type="component" value="Unassembled WGS sequence"/>
</dbReference>
<evidence type="ECO:0000313" key="3">
    <source>
        <dbReference type="Proteomes" id="UP001183582"/>
    </source>
</evidence>
<comment type="caution">
    <text evidence="2">The sequence shown here is derived from an EMBL/GenBank/DDBJ whole genome shotgun (WGS) entry which is preliminary data.</text>
</comment>
<evidence type="ECO:0000256" key="1">
    <source>
        <dbReference type="SAM" id="MobiDB-lite"/>
    </source>
</evidence>
<dbReference type="EMBL" id="JAHWXH010000001">
    <property type="protein sequence ID" value="MDS0244198.1"/>
    <property type="molecule type" value="Genomic_DNA"/>
</dbReference>
<dbReference type="SUPFAM" id="SSF53795">
    <property type="entry name" value="PEP carboxykinase-like"/>
    <property type="match status" value="1"/>
</dbReference>
<feature type="region of interest" description="Disordered" evidence="1">
    <location>
        <begin position="247"/>
        <end position="271"/>
    </location>
</feature>
<name>A0AAJ2LXB2_9MICO</name>
<evidence type="ECO:0000313" key="2">
    <source>
        <dbReference type="EMBL" id="MDS0244198.1"/>
    </source>
</evidence>
<dbReference type="GeneID" id="301456774"/>
<dbReference type="InterPro" id="IPR027417">
    <property type="entry name" value="P-loop_NTPase"/>
</dbReference>